<sequence>MSMVPASRSQSKLPVRFMASRSVGPISPLCARLSVIPLIVEPVARERQGIGASRWAERGCGGPGGRGAAARRAAAPYR</sequence>
<comment type="caution">
    <text evidence="2">The sequence shown here is derived from an EMBL/GenBank/DDBJ whole genome shotgun (WGS) entry which is preliminary data.</text>
</comment>
<reference evidence="3" key="1">
    <citation type="journal article" date="2019" name="Int. J. Syst. Evol. Microbiol.">
        <title>The Global Catalogue of Microorganisms (GCM) 10K type strain sequencing project: providing services to taxonomists for standard genome sequencing and annotation.</title>
        <authorList>
            <consortium name="The Broad Institute Genomics Platform"/>
            <consortium name="The Broad Institute Genome Sequencing Center for Infectious Disease"/>
            <person name="Wu L."/>
            <person name="Ma J."/>
        </authorList>
    </citation>
    <scope>NUCLEOTIDE SEQUENCE [LARGE SCALE GENOMIC DNA]</scope>
    <source>
        <strain evidence="3">JCM 5062</strain>
    </source>
</reference>
<keyword evidence="3" id="KW-1185">Reference proteome</keyword>
<evidence type="ECO:0000313" key="2">
    <source>
        <dbReference type="EMBL" id="GAA2493014.1"/>
    </source>
</evidence>
<dbReference type="EMBL" id="BAAASR010000015">
    <property type="protein sequence ID" value="GAA2493014.1"/>
    <property type="molecule type" value="Genomic_DNA"/>
</dbReference>
<dbReference type="Proteomes" id="UP001499942">
    <property type="component" value="Unassembled WGS sequence"/>
</dbReference>
<gene>
    <name evidence="2" type="ORF">GCM10010393_26180</name>
</gene>
<protein>
    <submittedName>
        <fullName evidence="2">Uncharacterized protein</fullName>
    </submittedName>
</protein>
<organism evidence="2 3">
    <name type="scientific">Streptomyces gobitricini</name>
    <dbReference type="NCBI Taxonomy" id="68211"/>
    <lineage>
        <taxon>Bacteria</taxon>
        <taxon>Bacillati</taxon>
        <taxon>Actinomycetota</taxon>
        <taxon>Actinomycetes</taxon>
        <taxon>Kitasatosporales</taxon>
        <taxon>Streptomycetaceae</taxon>
        <taxon>Streptomyces</taxon>
    </lineage>
</organism>
<evidence type="ECO:0000313" key="3">
    <source>
        <dbReference type="Proteomes" id="UP001499942"/>
    </source>
</evidence>
<evidence type="ECO:0000256" key="1">
    <source>
        <dbReference type="SAM" id="MobiDB-lite"/>
    </source>
</evidence>
<proteinExistence type="predicted"/>
<accession>A0ABP5Z5X9</accession>
<name>A0ABP5Z5X9_9ACTN</name>
<feature type="region of interest" description="Disordered" evidence="1">
    <location>
        <begin position="54"/>
        <end position="78"/>
    </location>
</feature>
<feature type="compositionally biased region" description="Low complexity" evidence="1">
    <location>
        <begin position="68"/>
        <end position="78"/>
    </location>
</feature>